<dbReference type="PANTHER" id="PTHR12121:SF36">
    <property type="entry name" value="ENDONUCLEASE_EXONUCLEASE_PHOSPHATASE DOMAIN-CONTAINING PROTEIN"/>
    <property type="match status" value="1"/>
</dbReference>
<dbReference type="InterPro" id="IPR005135">
    <property type="entry name" value="Endo/exonuclease/phosphatase"/>
</dbReference>
<gene>
    <name evidence="2" type="ORF">EDS130_LOCUS20435</name>
</gene>
<proteinExistence type="predicted"/>
<organism evidence="2 3">
    <name type="scientific">Adineta ricciae</name>
    <name type="common">Rotifer</name>
    <dbReference type="NCBI Taxonomy" id="249248"/>
    <lineage>
        <taxon>Eukaryota</taxon>
        <taxon>Metazoa</taxon>
        <taxon>Spiralia</taxon>
        <taxon>Gnathifera</taxon>
        <taxon>Rotifera</taxon>
        <taxon>Eurotatoria</taxon>
        <taxon>Bdelloidea</taxon>
        <taxon>Adinetida</taxon>
        <taxon>Adinetidae</taxon>
        <taxon>Adineta</taxon>
    </lineage>
</organism>
<dbReference type="SUPFAM" id="SSF56219">
    <property type="entry name" value="DNase I-like"/>
    <property type="match status" value="1"/>
</dbReference>
<dbReference type="Gene3D" id="3.60.10.10">
    <property type="entry name" value="Endonuclease/exonuclease/phosphatase"/>
    <property type="match status" value="1"/>
</dbReference>
<comment type="caution">
    <text evidence="2">The sequence shown here is derived from an EMBL/GenBank/DDBJ whole genome shotgun (WGS) entry which is preliminary data.</text>
</comment>
<evidence type="ECO:0000313" key="2">
    <source>
        <dbReference type="EMBL" id="CAF1109607.1"/>
    </source>
</evidence>
<dbReference type="Proteomes" id="UP000663852">
    <property type="component" value="Unassembled WGS sequence"/>
</dbReference>
<dbReference type="EMBL" id="CAJNOJ010000100">
    <property type="protein sequence ID" value="CAF1109607.1"/>
    <property type="molecule type" value="Genomic_DNA"/>
</dbReference>
<feature type="domain" description="Endonuclease/exonuclease/phosphatase" evidence="1">
    <location>
        <begin position="13"/>
        <end position="259"/>
    </location>
</feature>
<dbReference type="CDD" id="cd09083">
    <property type="entry name" value="EEP-1"/>
    <property type="match status" value="1"/>
</dbReference>
<dbReference type="Pfam" id="PF03372">
    <property type="entry name" value="Exo_endo_phos"/>
    <property type="match status" value="1"/>
</dbReference>
<dbReference type="AlphaFoldDB" id="A0A814PRH6"/>
<dbReference type="InterPro" id="IPR036691">
    <property type="entry name" value="Endo/exonu/phosph_ase_sf"/>
</dbReference>
<reference evidence="2" key="1">
    <citation type="submission" date="2021-02" db="EMBL/GenBank/DDBJ databases">
        <authorList>
            <person name="Nowell W R."/>
        </authorList>
    </citation>
    <scope>NUCLEOTIDE SEQUENCE</scope>
</reference>
<accession>A0A814PRH6</accession>
<evidence type="ECO:0000313" key="3">
    <source>
        <dbReference type="Proteomes" id="UP000663852"/>
    </source>
</evidence>
<dbReference type="PANTHER" id="PTHR12121">
    <property type="entry name" value="CARBON CATABOLITE REPRESSOR PROTEIN 4"/>
    <property type="match status" value="1"/>
</dbReference>
<dbReference type="InterPro" id="IPR050410">
    <property type="entry name" value="CCR4/nocturin_mRNA_transcr"/>
</dbReference>
<evidence type="ECO:0000259" key="1">
    <source>
        <dbReference type="Pfam" id="PF03372"/>
    </source>
</evidence>
<dbReference type="GO" id="GO:0000175">
    <property type="term" value="F:3'-5'-RNA exonuclease activity"/>
    <property type="evidence" value="ECO:0007669"/>
    <property type="project" value="TreeGrafter"/>
</dbReference>
<protein>
    <recommendedName>
        <fullName evidence="1">Endonuclease/exonuclease/phosphatase domain-containing protein</fullName>
    </recommendedName>
</protein>
<dbReference type="OrthoDB" id="276515at2759"/>
<sequence>MDTRAHNSTVRVMTYNIRMDTPEDGSNQWSNRRDRVFRLIQRYHPDLFGVQEALPHQLSDLQSALPTYEWYGVGRDDGISNGEFSAIFYRRDIFHLQRQGTFWLSETPDTPGSKGWDAALPRICTWVILRDRRSGQSIAHFNTHLDHVGKTARREGARLIASRIRELTGLAMPTILTGDFNTDPQSDAYRTIVAESSLQDAKQITKTPHRGPDGTWSTFSTWRRIGQRLDYIFVSPQHIQVLNHQHSTFSEQFRYPSDHLPVIATLALQRPTPKRRKPKKQMMFTAVPHLLLPPTYHHHRHHYHHPHSHYPHSSQRSHFYFPSPSHIFAYRSRY</sequence>
<name>A0A814PRH6_ADIRI</name>